<dbReference type="InterPro" id="IPR018866">
    <property type="entry name" value="Znf-4CXXC_R1"/>
</dbReference>
<gene>
    <name evidence="12" type="ORF">KP509_11G069000</name>
</gene>
<dbReference type="GO" id="GO:0032454">
    <property type="term" value="F:histone H3K9 demethylase activity"/>
    <property type="evidence" value="ECO:0007669"/>
    <property type="project" value="InterPro"/>
</dbReference>
<keyword evidence="13" id="KW-1185">Reference proteome</keyword>
<evidence type="ECO:0000313" key="12">
    <source>
        <dbReference type="EMBL" id="KAH7425742.1"/>
    </source>
</evidence>
<dbReference type="GO" id="GO:0000118">
    <property type="term" value="C:histone deacetylase complex"/>
    <property type="evidence" value="ECO:0007669"/>
    <property type="project" value="TreeGrafter"/>
</dbReference>
<evidence type="ECO:0000256" key="5">
    <source>
        <dbReference type="ARBA" id="ARBA00023163"/>
    </source>
</evidence>
<feature type="region of interest" description="Disordered" evidence="8">
    <location>
        <begin position="51"/>
        <end position="117"/>
    </location>
</feature>
<feature type="domain" description="JmjC" evidence="10">
    <location>
        <begin position="615"/>
        <end position="908"/>
    </location>
</feature>
<dbReference type="PANTHER" id="PTHR12549">
    <property type="entry name" value="JMJC DOMAIN-CONTAINING HISTONE DEMETHYLATION PROTEIN"/>
    <property type="match status" value="1"/>
</dbReference>
<dbReference type="GO" id="GO:0003712">
    <property type="term" value="F:transcription coregulator activity"/>
    <property type="evidence" value="ECO:0007669"/>
    <property type="project" value="TreeGrafter"/>
</dbReference>
<feature type="region of interest" description="Disordered" evidence="8">
    <location>
        <begin position="144"/>
        <end position="179"/>
    </location>
</feature>
<protein>
    <recommendedName>
        <fullName evidence="14">Lysine-specific demethylase JMJ25</fullName>
    </recommendedName>
</protein>
<dbReference type="Proteomes" id="UP000825935">
    <property type="component" value="Chromosome 11"/>
</dbReference>
<evidence type="ECO:0000259" key="10">
    <source>
        <dbReference type="PROSITE" id="PS51184"/>
    </source>
</evidence>
<dbReference type="GO" id="GO:0006357">
    <property type="term" value="P:regulation of transcription by RNA polymerase II"/>
    <property type="evidence" value="ECO:0007669"/>
    <property type="project" value="TreeGrafter"/>
</dbReference>
<sequence>MNRGRKGVGGNRVEEVIPDELRCKRSDGKQWRCNARAMENKTLCERHYNQAKKRAAGATTNSSPKKKKAKESASPEVLQLSRPAVDRTKVQSRGVVDRSSRVYSSGALPPDGDYRLSSDYRHANYKLSDYRPASDYRQATNFKAFNDPSISRQRMPNGSSRKFDERPRPRRSPGRDPYFKDELLHDEEMDQQIDICHQCQRTDRGELISCLQCGKRSYCSQCISRWYSGMHEDDVRQSCPHCRGNCNCKACILVDEGASIFSEVKVVNDVEKVQRLKYMLAFIKPVLQRLHSEQCEEIDLQVNLTGDENLKAERSKLMKDERLYWYPSSCDNCTTSIVDLYRSCLSCGYDLCLTCCRELRQGKQPGGELASSADQSSYARLKGSANGHESRLPVWSANVDGSILCPPAERGGCGTSSLILKRILKSNWVAKLAAEVNYLTALDQKPSVLSDAQCSCKIDTDTASNLDKSHKHLRLASHRSDHQGNYLYCPSAQTAEKEGLEHFQRHWLRGEPVIVRDIFDEAQGLNWEPLVLWRALRDSTKSKSMGVLDCLDWCLVEVSINQFFKGYQEGRIHKTGWPELLKMKDPLSASLIEERLPRLGVQLIRALPYHEYTNVRHGVLNLASKIPDDCLRPDYGPKASVAYGLREELGRGDSVSKLHYDMSDTVTVLVHSTEVKLAEWQTSRLEKFKAEYKKASAGEHMHSEDVSANLHEGVFHANGVTSMKKEMAWHGVASSIKEEAARSRLGESIHDSRDSRTLLKHEAFGETCTENDKENKQPLLGQLGEMKDSNYYGGVLWEIFRRQDVPMLMAYLSRHFQEFKHTNEEVLDRVTHPIYDQTFYLTKEHKVKLKDEYGIEPWTFEQRIGEAILVPAGCPYQTRNLKSCITVTLEFASPENLQELLHLSDEFRLLPKGHAAKDDKLEAYKLMLYAANRAVKDIRQLTSTGSGDL</sequence>
<evidence type="ECO:0000256" key="2">
    <source>
        <dbReference type="ARBA" id="ARBA00006801"/>
    </source>
</evidence>
<evidence type="ECO:0008006" key="14">
    <source>
        <dbReference type="Google" id="ProtNLM"/>
    </source>
</evidence>
<keyword evidence="4" id="KW-0805">Transcription regulation</keyword>
<evidence type="ECO:0000256" key="7">
    <source>
        <dbReference type="PROSITE-ProRule" id="PRU00175"/>
    </source>
</evidence>
<comment type="subcellular location">
    <subcellularLocation>
        <location evidence="1">Nucleus</location>
    </subcellularLocation>
</comment>
<dbReference type="GO" id="GO:0031490">
    <property type="term" value="F:chromatin DNA binding"/>
    <property type="evidence" value="ECO:0007669"/>
    <property type="project" value="TreeGrafter"/>
</dbReference>
<evidence type="ECO:0000256" key="8">
    <source>
        <dbReference type="SAM" id="MobiDB-lite"/>
    </source>
</evidence>
<name>A0A8T2TSI5_CERRI</name>
<keyword evidence="5" id="KW-0804">Transcription</keyword>
<dbReference type="OMA" id="EFRHINE"/>
<keyword evidence="3" id="KW-0479">Metal-binding</keyword>
<feature type="domain" description="RING-type" evidence="9">
    <location>
        <begin position="196"/>
        <end position="243"/>
    </location>
</feature>
<evidence type="ECO:0000256" key="4">
    <source>
        <dbReference type="ARBA" id="ARBA00023015"/>
    </source>
</evidence>
<dbReference type="InterPro" id="IPR001841">
    <property type="entry name" value="Znf_RING"/>
</dbReference>
<feature type="compositionally biased region" description="Basic and acidic residues" evidence="8">
    <location>
        <begin position="161"/>
        <end position="179"/>
    </location>
</feature>
<keyword evidence="7" id="KW-0862">Zinc</keyword>
<accession>A0A8T2TSI5</accession>
<dbReference type="GO" id="GO:0008270">
    <property type="term" value="F:zinc ion binding"/>
    <property type="evidence" value="ECO:0007669"/>
    <property type="project" value="UniProtKB-KW"/>
</dbReference>
<dbReference type="Pfam" id="PF08879">
    <property type="entry name" value="WRC"/>
    <property type="match status" value="1"/>
</dbReference>
<evidence type="ECO:0000256" key="1">
    <source>
        <dbReference type="ARBA" id="ARBA00004123"/>
    </source>
</evidence>
<dbReference type="InterPro" id="IPR003347">
    <property type="entry name" value="JmjC_dom"/>
</dbReference>
<comment type="caution">
    <text evidence="12">The sequence shown here is derived from an EMBL/GenBank/DDBJ whole genome shotgun (WGS) entry which is preliminary data.</text>
</comment>
<evidence type="ECO:0000256" key="6">
    <source>
        <dbReference type="ARBA" id="ARBA00023242"/>
    </source>
</evidence>
<dbReference type="PROSITE" id="PS50089">
    <property type="entry name" value="ZF_RING_2"/>
    <property type="match status" value="1"/>
</dbReference>
<dbReference type="Gene3D" id="2.60.120.650">
    <property type="entry name" value="Cupin"/>
    <property type="match status" value="1"/>
</dbReference>
<dbReference type="SUPFAM" id="SSF51197">
    <property type="entry name" value="Clavaminate synthase-like"/>
    <property type="match status" value="1"/>
</dbReference>
<evidence type="ECO:0000256" key="3">
    <source>
        <dbReference type="ARBA" id="ARBA00022723"/>
    </source>
</evidence>
<evidence type="ECO:0000259" key="9">
    <source>
        <dbReference type="PROSITE" id="PS50089"/>
    </source>
</evidence>
<dbReference type="Pfam" id="PF10497">
    <property type="entry name" value="zf-4CXXC_R1"/>
    <property type="match status" value="1"/>
</dbReference>
<dbReference type="GO" id="GO:0000785">
    <property type="term" value="C:chromatin"/>
    <property type="evidence" value="ECO:0007669"/>
    <property type="project" value="TreeGrafter"/>
</dbReference>
<proteinExistence type="inferred from homology"/>
<feature type="compositionally biased region" description="Basic and acidic residues" evidence="8">
    <location>
        <begin position="84"/>
        <end position="100"/>
    </location>
</feature>
<dbReference type="PROSITE" id="PS51667">
    <property type="entry name" value="WRC"/>
    <property type="match status" value="1"/>
</dbReference>
<feature type="domain" description="WRC" evidence="11">
    <location>
        <begin position="17"/>
        <end position="63"/>
    </location>
</feature>
<dbReference type="InterPro" id="IPR014977">
    <property type="entry name" value="WRC_dom"/>
</dbReference>
<dbReference type="Pfam" id="PF02373">
    <property type="entry name" value="JmjC"/>
    <property type="match status" value="1"/>
</dbReference>
<reference evidence="12" key="1">
    <citation type="submission" date="2021-08" db="EMBL/GenBank/DDBJ databases">
        <title>WGS assembly of Ceratopteris richardii.</title>
        <authorList>
            <person name="Marchant D.B."/>
            <person name="Chen G."/>
            <person name="Jenkins J."/>
            <person name="Shu S."/>
            <person name="Leebens-Mack J."/>
            <person name="Grimwood J."/>
            <person name="Schmutz J."/>
            <person name="Soltis P."/>
            <person name="Soltis D."/>
            <person name="Chen Z.-H."/>
        </authorList>
    </citation>
    <scope>NUCLEOTIDE SEQUENCE</scope>
    <source>
        <strain evidence="12">Whitten #5841</strain>
        <tissue evidence="12">Leaf</tissue>
    </source>
</reference>
<dbReference type="PROSITE" id="PS51184">
    <property type="entry name" value="JMJC"/>
    <property type="match status" value="1"/>
</dbReference>
<dbReference type="PANTHER" id="PTHR12549:SF38">
    <property type="entry name" value="JMJC DOMAIN-CONTAINING HISTONE DEMETHYLASE 2, ISOFORM A"/>
    <property type="match status" value="1"/>
</dbReference>
<comment type="similarity">
    <text evidence="2">Belongs to the JARID1 histone demethylase family.</text>
</comment>
<dbReference type="InterPro" id="IPR045109">
    <property type="entry name" value="LSDs-like"/>
</dbReference>
<dbReference type="AlphaFoldDB" id="A0A8T2TSI5"/>
<keyword evidence="7" id="KW-0863">Zinc-finger</keyword>
<feature type="compositionally biased region" description="Polar residues" evidence="8">
    <location>
        <begin position="144"/>
        <end position="160"/>
    </location>
</feature>
<dbReference type="EMBL" id="CM035416">
    <property type="protein sequence ID" value="KAH7425742.1"/>
    <property type="molecule type" value="Genomic_DNA"/>
</dbReference>
<keyword evidence="6" id="KW-0539">Nucleus</keyword>
<evidence type="ECO:0000313" key="13">
    <source>
        <dbReference type="Proteomes" id="UP000825935"/>
    </source>
</evidence>
<evidence type="ECO:0000259" key="11">
    <source>
        <dbReference type="PROSITE" id="PS51667"/>
    </source>
</evidence>
<dbReference type="OrthoDB" id="1667110at2759"/>
<organism evidence="12 13">
    <name type="scientific">Ceratopteris richardii</name>
    <name type="common">Triangle waterfern</name>
    <dbReference type="NCBI Taxonomy" id="49495"/>
    <lineage>
        <taxon>Eukaryota</taxon>
        <taxon>Viridiplantae</taxon>
        <taxon>Streptophyta</taxon>
        <taxon>Embryophyta</taxon>
        <taxon>Tracheophyta</taxon>
        <taxon>Polypodiopsida</taxon>
        <taxon>Polypodiidae</taxon>
        <taxon>Polypodiales</taxon>
        <taxon>Pteridineae</taxon>
        <taxon>Pteridaceae</taxon>
        <taxon>Parkerioideae</taxon>
        <taxon>Ceratopteris</taxon>
    </lineage>
</organism>
<dbReference type="SMART" id="SM00558">
    <property type="entry name" value="JmjC"/>
    <property type="match status" value="1"/>
</dbReference>